<evidence type="ECO:0000256" key="3">
    <source>
        <dbReference type="ARBA" id="ARBA00022454"/>
    </source>
</evidence>
<evidence type="ECO:0000313" key="12">
    <source>
        <dbReference type="EMBL" id="PKU48430.1"/>
    </source>
</evidence>
<feature type="region of interest" description="Disordered" evidence="10">
    <location>
        <begin position="333"/>
        <end position="388"/>
    </location>
</feature>
<evidence type="ECO:0000256" key="9">
    <source>
        <dbReference type="SAM" id="Coils"/>
    </source>
</evidence>
<dbReference type="Gene3D" id="1.20.5.730">
    <property type="entry name" value="Single helix bin"/>
    <property type="match status" value="1"/>
</dbReference>
<sequence>MAKYLKKPFKDTLGDIKERMKEKRNQKWTRLGKISQISTVKCKIATNTSMQMKSIQANNRALAQALQEEKFKLRDAQVTILQLRKEYQDLKVQMFDLQRKLRFKQAQGLIENRLSALNEIISKVSQNLLNSIDLLGPAKNLCSAGVNQSVLSSVLENSSDVVGQIHSVGLLQCADGDDQLLPSGIEADNDRHELTHSVSEICEESDNAVSLIKIVPDKGQTPDFHLDNIGSEVENVSLSGEDGFGNVLPKSVSTRRRYSKMRNHDELCTGVLDHSEAPHSTRELSKQDEIRLEESLEKCTVENINSDISQLNEKKLGSELVFRRTNSETAQFNLSNNSDLKQRECKSREDSQIRKKKHQKGKLEGSKNSSRQRPKKKQGKEASKENLDFLGGSSDAYDFHFEECVHLTPFRQKKVNDTDTGVDDKDDLSDTNTTESSAIEDSDDSLYEPYKSKSKKRKSSVDNKDTLPVHVRPRSKRCLAQREQKLHNEKETESNKSSDESIRQPSEPSRGHLCDVTNTASLLPRTGNVTIVPEDEGPQSPKRKRRCTLTVNYKEPNIARKLRRGDPFTDTHFLNSPIFKQKKDARCSLKKESLSKYNEKFVGCR</sequence>
<keyword evidence="3" id="KW-0158">Chromosome</keyword>
<accession>A0A2I0UQX1</accession>
<name>A0A2I0UQX1_LIMLA</name>
<feature type="coiled-coil region" evidence="9">
    <location>
        <begin position="66"/>
        <end position="107"/>
    </location>
</feature>
<feature type="compositionally biased region" description="Acidic residues" evidence="10">
    <location>
        <begin position="420"/>
        <end position="429"/>
    </location>
</feature>
<dbReference type="Pfam" id="PF07557">
    <property type="entry name" value="Shugoshin_C"/>
    <property type="match status" value="1"/>
</dbReference>
<protein>
    <submittedName>
        <fullName evidence="12">Shugoshin-like 1</fullName>
    </submittedName>
</protein>
<feature type="compositionally biased region" description="Basic and acidic residues" evidence="10">
    <location>
        <begin position="480"/>
        <end position="502"/>
    </location>
</feature>
<dbReference type="InterPro" id="IPR011515">
    <property type="entry name" value="Shugoshin_C"/>
</dbReference>
<dbReference type="AlphaFoldDB" id="A0A2I0UQX1"/>
<dbReference type="Proteomes" id="UP000233556">
    <property type="component" value="Unassembled WGS sequence"/>
</dbReference>
<keyword evidence="8" id="KW-0137">Centromere</keyword>
<dbReference type="GO" id="GO:0005634">
    <property type="term" value="C:nucleus"/>
    <property type="evidence" value="ECO:0007669"/>
    <property type="project" value="InterPro"/>
</dbReference>
<evidence type="ECO:0000256" key="4">
    <source>
        <dbReference type="ARBA" id="ARBA00022618"/>
    </source>
</evidence>
<dbReference type="PANTHER" id="PTHR21577">
    <property type="entry name" value="SHUGOSHIN"/>
    <property type="match status" value="1"/>
</dbReference>
<organism evidence="12 13">
    <name type="scientific">Limosa lapponica baueri</name>
    <dbReference type="NCBI Taxonomy" id="1758121"/>
    <lineage>
        <taxon>Eukaryota</taxon>
        <taxon>Metazoa</taxon>
        <taxon>Chordata</taxon>
        <taxon>Craniata</taxon>
        <taxon>Vertebrata</taxon>
        <taxon>Euteleostomi</taxon>
        <taxon>Archelosauria</taxon>
        <taxon>Archosauria</taxon>
        <taxon>Dinosauria</taxon>
        <taxon>Saurischia</taxon>
        <taxon>Theropoda</taxon>
        <taxon>Coelurosauria</taxon>
        <taxon>Aves</taxon>
        <taxon>Neognathae</taxon>
        <taxon>Neoaves</taxon>
        <taxon>Charadriiformes</taxon>
        <taxon>Scolopacidae</taxon>
        <taxon>Limosa</taxon>
    </lineage>
</organism>
<comment type="similarity">
    <text evidence="2">Belongs to the shugoshin family.</text>
</comment>
<dbReference type="GO" id="GO:0000775">
    <property type="term" value="C:chromosome, centromeric region"/>
    <property type="evidence" value="ECO:0007669"/>
    <property type="project" value="UniProtKB-SubCell"/>
</dbReference>
<keyword evidence="4" id="KW-0132">Cell division</keyword>
<dbReference type="GO" id="GO:0045132">
    <property type="term" value="P:meiotic chromosome segregation"/>
    <property type="evidence" value="ECO:0007669"/>
    <property type="project" value="InterPro"/>
</dbReference>
<keyword evidence="6 9" id="KW-0175">Coiled coil</keyword>
<feature type="domain" description="Shugoshin C-terminal" evidence="11">
    <location>
        <begin position="543"/>
        <end position="564"/>
    </location>
</feature>
<reference evidence="13" key="2">
    <citation type="submission" date="2017-12" db="EMBL/GenBank/DDBJ databases">
        <title>Genome sequence of the Bar-tailed Godwit (Limosa lapponica baueri).</title>
        <authorList>
            <person name="Lima N.C.B."/>
            <person name="Parody-Merino A.M."/>
            <person name="Battley P.F."/>
            <person name="Fidler A.E."/>
            <person name="Prosdocimi F."/>
        </authorList>
    </citation>
    <scope>NUCLEOTIDE SEQUENCE [LARGE SCALE GENOMIC DNA]</scope>
</reference>
<evidence type="ECO:0000256" key="8">
    <source>
        <dbReference type="ARBA" id="ARBA00023328"/>
    </source>
</evidence>
<dbReference type="EMBL" id="KZ505653">
    <property type="protein sequence ID" value="PKU48430.1"/>
    <property type="molecule type" value="Genomic_DNA"/>
</dbReference>
<dbReference type="OrthoDB" id="9901374at2759"/>
<feature type="region of interest" description="Disordered" evidence="10">
    <location>
        <begin position="415"/>
        <end position="544"/>
    </location>
</feature>
<evidence type="ECO:0000256" key="5">
    <source>
        <dbReference type="ARBA" id="ARBA00022829"/>
    </source>
</evidence>
<gene>
    <name evidence="12" type="ORF">llap_1262</name>
</gene>
<dbReference type="InterPro" id="IPR038889">
    <property type="entry name" value="Shugoshin1/2"/>
</dbReference>
<comment type="subcellular location">
    <subcellularLocation>
        <location evidence="1">Chromosome</location>
        <location evidence="1">Centromere</location>
    </subcellularLocation>
</comment>
<evidence type="ECO:0000256" key="6">
    <source>
        <dbReference type="ARBA" id="ARBA00023054"/>
    </source>
</evidence>
<evidence type="ECO:0000313" key="13">
    <source>
        <dbReference type="Proteomes" id="UP000233556"/>
    </source>
</evidence>
<keyword evidence="5" id="KW-0159">Chromosome partition</keyword>
<evidence type="ECO:0000256" key="1">
    <source>
        <dbReference type="ARBA" id="ARBA00004584"/>
    </source>
</evidence>
<keyword evidence="7" id="KW-0131">Cell cycle</keyword>
<evidence type="ECO:0000259" key="11">
    <source>
        <dbReference type="Pfam" id="PF07557"/>
    </source>
</evidence>
<evidence type="ECO:0000256" key="10">
    <source>
        <dbReference type="SAM" id="MobiDB-lite"/>
    </source>
</evidence>
<keyword evidence="13" id="KW-1185">Reference proteome</keyword>
<evidence type="ECO:0000256" key="2">
    <source>
        <dbReference type="ARBA" id="ARBA00010845"/>
    </source>
</evidence>
<dbReference type="PANTHER" id="PTHR21577:SF3">
    <property type="entry name" value="SHUGOSHIN 1-RELATED"/>
    <property type="match status" value="1"/>
</dbReference>
<dbReference type="GO" id="GO:0051301">
    <property type="term" value="P:cell division"/>
    <property type="evidence" value="ECO:0007669"/>
    <property type="project" value="UniProtKB-KW"/>
</dbReference>
<reference evidence="13" key="1">
    <citation type="submission" date="2017-11" db="EMBL/GenBank/DDBJ databases">
        <authorList>
            <person name="Lima N.C."/>
            <person name="Parody-Merino A.M."/>
            <person name="Battley P.F."/>
            <person name="Fidler A.E."/>
            <person name="Prosdocimi F."/>
        </authorList>
    </citation>
    <scope>NUCLEOTIDE SEQUENCE [LARGE SCALE GENOMIC DNA]</scope>
</reference>
<feature type="compositionally biased region" description="Basic and acidic residues" evidence="10">
    <location>
        <begin position="340"/>
        <end position="353"/>
    </location>
</feature>
<proteinExistence type="inferred from homology"/>
<evidence type="ECO:0000256" key="7">
    <source>
        <dbReference type="ARBA" id="ARBA00023306"/>
    </source>
</evidence>